<keyword evidence="1" id="KW-0812">Transmembrane</keyword>
<name>A0A6G4WHM4_9HYPH</name>
<keyword evidence="1" id="KW-0472">Membrane</keyword>
<dbReference type="Proteomes" id="UP001642900">
    <property type="component" value="Unassembled WGS sequence"/>
</dbReference>
<feature type="transmembrane region" description="Helical" evidence="1">
    <location>
        <begin position="15"/>
        <end position="34"/>
    </location>
</feature>
<evidence type="ECO:0000313" key="2">
    <source>
        <dbReference type="EMBL" id="NGO54099.1"/>
    </source>
</evidence>
<evidence type="ECO:0000256" key="1">
    <source>
        <dbReference type="SAM" id="Phobius"/>
    </source>
</evidence>
<evidence type="ECO:0000313" key="3">
    <source>
        <dbReference type="Proteomes" id="UP001642900"/>
    </source>
</evidence>
<protein>
    <submittedName>
        <fullName evidence="2">Uncharacterized protein</fullName>
    </submittedName>
</protein>
<sequence>MSDLDTKNNKTYKSVQLYVYIGGVIISALTLFALSRQVYLLEISIDQQSTIIKHTENINDYQITKSLIDDFKPKVDITMHKSGFNKEENRFEFSWSAQNLGGSSLKLSDGFSSLIKTCDDRSSVWDGKNWHPAGWEWPASDIPIDWTDKSKKPITLEPGGPTSWNTYTDFHPRDYDFLPNGTVIVVVNTILIYDPDQEQKVFREQIERLKIEYGGRFVVDGAPVGFPYIRRLQNALANFRLINGTWENTELSNHCMIEIGG</sequence>
<accession>A0A6G4WHM4</accession>
<proteinExistence type="predicted"/>
<dbReference type="RefSeq" id="WP_165032108.1">
    <property type="nucleotide sequence ID" value="NZ_JAAKZF010000044.1"/>
</dbReference>
<keyword evidence="3" id="KW-1185">Reference proteome</keyword>
<organism evidence="2 3">
    <name type="scientific">Allomesorhizobium camelthorni</name>
    <dbReference type="NCBI Taxonomy" id="475069"/>
    <lineage>
        <taxon>Bacteria</taxon>
        <taxon>Pseudomonadati</taxon>
        <taxon>Pseudomonadota</taxon>
        <taxon>Alphaproteobacteria</taxon>
        <taxon>Hyphomicrobiales</taxon>
        <taxon>Phyllobacteriaceae</taxon>
        <taxon>Allomesorhizobium</taxon>
    </lineage>
</organism>
<gene>
    <name evidence="2" type="ORF">G6N73_23640</name>
</gene>
<dbReference type="AlphaFoldDB" id="A0A6G4WHM4"/>
<reference evidence="2 3" key="1">
    <citation type="submission" date="2020-02" db="EMBL/GenBank/DDBJ databases">
        <title>Genome sequence of strain CCNWXJ40-4.</title>
        <authorList>
            <person name="Gao J."/>
            <person name="Sun J."/>
        </authorList>
    </citation>
    <scope>NUCLEOTIDE SEQUENCE [LARGE SCALE GENOMIC DNA]</scope>
    <source>
        <strain evidence="2 3">CCNWXJ 40-4</strain>
    </source>
</reference>
<keyword evidence="1" id="KW-1133">Transmembrane helix</keyword>
<dbReference type="EMBL" id="JAAKZF010000044">
    <property type="protein sequence ID" value="NGO54099.1"/>
    <property type="molecule type" value="Genomic_DNA"/>
</dbReference>
<comment type="caution">
    <text evidence="2">The sequence shown here is derived from an EMBL/GenBank/DDBJ whole genome shotgun (WGS) entry which is preliminary data.</text>
</comment>